<feature type="domain" description="GH18" evidence="4">
    <location>
        <begin position="35"/>
        <end position="330"/>
    </location>
</feature>
<keyword evidence="3" id="KW-0732">Signal</keyword>
<name>A0A267MI60_9FIRM</name>
<proteinExistence type="predicted"/>
<evidence type="ECO:0000256" key="2">
    <source>
        <dbReference type="ARBA" id="ARBA00012729"/>
    </source>
</evidence>
<evidence type="ECO:0000313" key="6">
    <source>
        <dbReference type="Proteomes" id="UP000216024"/>
    </source>
</evidence>
<dbReference type="Gene3D" id="3.20.20.80">
    <property type="entry name" value="Glycosidases"/>
    <property type="match status" value="1"/>
</dbReference>
<dbReference type="EMBL" id="NIBG01000013">
    <property type="protein sequence ID" value="PAB58618.1"/>
    <property type="molecule type" value="Genomic_DNA"/>
</dbReference>
<dbReference type="InterPro" id="IPR001223">
    <property type="entry name" value="Glyco_hydro18_cat"/>
</dbReference>
<dbReference type="PANTHER" id="PTHR11177">
    <property type="entry name" value="CHITINASE"/>
    <property type="match status" value="1"/>
</dbReference>
<feature type="signal peptide" evidence="3">
    <location>
        <begin position="1"/>
        <end position="27"/>
    </location>
</feature>
<dbReference type="PROSITE" id="PS51910">
    <property type="entry name" value="GH18_2"/>
    <property type="match status" value="1"/>
</dbReference>
<dbReference type="EC" id="3.2.1.14" evidence="2"/>
<keyword evidence="6" id="KW-1185">Reference proteome</keyword>
<dbReference type="InterPro" id="IPR050314">
    <property type="entry name" value="Glycosyl_Hydrlase_18"/>
</dbReference>
<dbReference type="RefSeq" id="WP_095134383.1">
    <property type="nucleotide sequence ID" value="NZ_NIBG01000013.1"/>
</dbReference>
<sequence>MIRFKRFFLFILLFTCILSLSFSESYAFPKDSKNFKVVGYYSEIFECPIDENVQFDKLTHIIYAFLIPNEDGSLVGIEKPEKLKELVEKSHKNNVEILIAVGGWSYKNIPLDPTFEKMAASSETRERFIDNIIKFVDEYDLDGVEIDWEYPALGESSQNYESLILELGKKLKEKDKYLTAALNGAWSKTEGPAVSKAITDKCLKEIDWINIMAYDANNDQHSPFWFAGTSISYWINRGIPRERIVIGVPFYARPSWKQYRDLVKEDRANAYRDYAKGDSLDSYYNGINTIKEKTRLALKNASGIMIFDINEDTTDDLSLLKAINDTIDEVSSMSNDEFHKKIYFVINGHELTFKKDENRGMPFIDENNRTLMPIRKPLEMIDAQISFNEKDYIVTAQNGDTTIEIPLGEEYIKINNETLKMDTKAIIKGGRTYIPLKYVFEGFNYNIKWHEESRTILIDN</sequence>
<dbReference type="Pfam" id="PF00704">
    <property type="entry name" value="Glyco_hydro_18"/>
    <property type="match status" value="1"/>
</dbReference>
<feature type="chain" id="PRO_5012921761" description="chitinase" evidence="3">
    <location>
        <begin position="28"/>
        <end position="460"/>
    </location>
</feature>
<dbReference type="Proteomes" id="UP000216024">
    <property type="component" value="Unassembled WGS sequence"/>
</dbReference>
<dbReference type="Gene3D" id="3.30.457.10">
    <property type="entry name" value="Copper amine oxidase-like, N-terminal domain"/>
    <property type="match status" value="1"/>
</dbReference>
<accession>A0A267MI60</accession>
<organism evidence="5 6">
    <name type="scientific">Anaeromicrobium sediminis</name>
    <dbReference type="NCBI Taxonomy" id="1478221"/>
    <lineage>
        <taxon>Bacteria</taxon>
        <taxon>Bacillati</taxon>
        <taxon>Bacillota</taxon>
        <taxon>Clostridia</taxon>
        <taxon>Peptostreptococcales</taxon>
        <taxon>Thermotaleaceae</taxon>
        <taxon>Anaeromicrobium</taxon>
    </lineage>
</organism>
<comment type="caution">
    <text evidence="5">The sequence shown here is derived from an EMBL/GenBank/DDBJ whole genome shotgun (WGS) entry which is preliminary data.</text>
</comment>
<evidence type="ECO:0000256" key="3">
    <source>
        <dbReference type="SAM" id="SignalP"/>
    </source>
</evidence>
<dbReference type="SUPFAM" id="SSF51445">
    <property type="entry name" value="(Trans)glycosidases"/>
    <property type="match status" value="1"/>
</dbReference>
<dbReference type="Gene3D" id="3.40.5.30">
    <property type="entry name" value="(Trans)glycosidases - domain 2"/>
    <property type="match status" value="1"/>
</dbReference>
<dbReference type="GO" id="GO:0005975">
    <property type="term" value="P:carbohydrate metabolic process"/>
    <property type="evidence" value="ECO:0007669"/>
    <property type="project" value="InterPro"/>
</dbReference>
<protein>
    <recommendedName>
        <fullName evidence="2">chitinase</fullName>
        <ecNumber evidence="2">3.2.1.14</ecNumber>
    </recommendedName>
</protein>
<dbReference type="InterPro" id="IPR011583">
    <property type="entry name" value="Chitinase_II/V-like_cat"/>
</dbReference>
<dbReference type="SUPFAM" id="SSF55383">
    <property type="entry name" value="Copper amine oxidase, domain N"/>
    <property type="match status" value="1"/>
</dbReference>
<comment type="catalytic activity">
    <reaction evidence="1">
        <text>Random endo-hydrolysis of N-acetyl-beta-D-glucosaminide (1-&gt;4)-beta-linkages in chitin and chitodextrins.</text>
        <dbReference type="EC" id="3.2.1.14"/>
    </reaction>
</comment>
<dbReference type="GO" id="GO:0008843">
    <property type="term" value="F:endochitinase activity"/>
    <property type="evidence" value="ECO:0007669"/>
    <property type="project" value="UniProtKB-EC"/>
</dbReference>
<gene>
    <name evidence="5" type="ORF">CCE28_14135</name>
</gene>
<dbReference type="PANTHER" id="PTHR11177:SF317">
    <property type="entry name" value="CHITINASE 12-RELATED"/>
    <property type="match status" value="1"/>
</dbReference>
<dbReference type="InterPro" id="IPR017853">
    <property type="entry name" value="GH"/>
</dbReference>
<dbReference type="InterPro" id="IPR012854">
    <property type="entry name" value="Cu_amine_oxidase-like_N"/>
</dbReference>
<dbReference type="Pfam" id="PF07833">
    <property type="entry name" value="Cu_amine_oxidN1"/>
    <property type="match status" value="1"/>
</dbReference>
<dbReference type="InterPro" id="IPR036582">
    <property type="entry name" value="Mao_N_sf"/>
</dbReference>
<dbReference type="OrthoDB" id="9812811at2"/>
<evidence type="ECO:0000313" key="5">
    <source>
        <dbReference type="EMBL" id="PAB58618.1"/>
    </source>
</evidence>
<dbReference type="AlphaFoldDB" id="A0A267MI60"/>
<dbReference type="GO" id="GO:0008061">
    <property type="term" value="F:chitin binding"/>
    <property type="evidence" value="ECO:0007669"/>
    <property type="project" value="InterPro"/>
</dbReference>
<dbReference type="SMART" id="SM00636">
    <property type="entry name" value="Glyco_18"/>
    <property type="match status" value="1"/>
</dbReference>
<reference evidence="5 6" key="1">
    <citation type="submission" date="2017-06" db="EMBL/GenBank/DDBJ databases">
        <title>Draft genome sequence of anaerobic fermentative bacterium Anaeromicrobium sediminis DY2726D isolated from West Pacific Ocean sediments.</title>
        <authorList>
            <person name="Zeng X."/>
        </authorList>
    </citation>
    <scope>NUCLEOTIDE SEQUENCE [LARGE SCALE GENOMIC DNA]</scope>
    <source>
        <strain evidence="5 6">DY2726D</strain>
    </source>
</reference>
<evidence type="ECO:0000256" key="1">
    <source>
        <dbReference type="ARBA" id="ARBA00000822"/>
    </source>
</evidence>
<evidence type="ECO:0000259" key="4">
    <source>
        <dbReference type="PROSITE" id="PS51910"/>
    </source>
</evidence>